<dbReference type="PANTHER" id="PTHR33627">
    <property type="entry name" value="TRANSPOSASE"/>
    <property type="match status" value="1"/>
</dbReference>
<protein>
    <submittedName>
        <fullName evidence="4">IS701 family transposase</fullName>
    </submittedName>
</protein>
<gene>
    <name evidence="5" type="ORF">ABVK50_03600</name>
    <name evidence="3" type="ORF">ABVK50_20330</name>
    <name evidence="4" type="ORF">ABVK50_20345</name>
</gene>
<dbReference type="InterPro" id="IPR038721">
    <property type="entry name" value="IS701-like_DDE_dom"/>
</dbReference>
<feature type="region of interest" description="Disordered" evidence="1">
    <location>
        <begin position="240"/>
        <end position="268"/>
    </location>
</feature>
<dbReference type="EMBL" id="CP159253">
    <property type="protein sequence ID" value="XCG47593.1"/>
    <property type="molecule type" value="Genomic_DNA"/>
</dbReference>
<evidence type="ECO:0000256" key="1">
    <source>
        <dbReference type="SAM" id="MobiDB-lite"/>
    </source>
</evidence>
<evidence type="ECO:0000313" key="3">
    <source>
        <dbReference type="EMBL" id="XCG47593.1"/>
    </source>
</evidence>
<feature type="compositionally biased region" description="Basic residues" evidence="1">
    <location>
        <begin position="437"/>
        <end position="448"/>
    </location>
</feature>
<dbReference type="InterPro" id="IPR039365">
    <property type="entry name" value="IS701-like"/>
</dbReference>
<reference evidence="4" key="1">
    <citation type="submission" date="2024-06" db="EMBL/GenBank/DDBJ databases">
        <title>Mesorhizobium karijinii sp. nov., a symbiont of the iconic Swainsona formosa from arid Australia.</title>
        <authorList>
            <person name="Hill Y.J."/>
            <person name="Watkin E.L.J."/>
            <person name="O'Hara G.W."/>
            <person name="Terpolilli J."/>
            <person name="Tye M.L."/>
            <person name="Kohlmeier M.G."/>
        </authorList>
    </citation>
    <scope>NUCLEOTIDE SEQUENCE</scope>
    <source>
        <strain evidence="4">WSM2240</strain>
    </source>
</reference>
<sequence>MDLQDGIETSESRFAAYVETLASALGHADRVAPLKAYCTGLLLPGERKSVEPMAARVEPGRVQAAHQSLHHFVAKADWSDDAVLGVVRAQALAALERQGPIRAWIVDDTGFPKKGKHSVGVARQYCGQLGKQDNCQVAVSLSVATEQASLPVAYQLYLPESWANDPDRRAKAGVPEDVIFRTKPEIALAQIRAALDAGVSRSVVLADAGYGNDTSFRTGLTEMGLTYVVGVQSSIRLWPPDTQPLPPKPWSGRGRPPSLVRRQPGHAPVSAKELAQTLPEDAWGRVTWREGSKAPLASRFAAIRVRPAHRDYWRSAPRAEEWFLIEWPHDEVEPTKYWLSTLPENTGLADLVDQAKLRWRIERDYQELKQEIGLGHYEGRGWRGFHHHATLAIAAYGFLVSERSLIPPSAPRSRPFLKAPALSEDYRPRGAAAPSRTPRRQFHRHHPD</sequence>
<dbReference type="PANTHER" id="PTHR33627:SF1">
    <property type="entry name" value="TRANSPOSASE"/>
    <property type="match status" value="1"/>
</dbReference>
<dbReference type="Pfam" id="PF13546">
    <property type="entry name" value="DDE_5"/>
    <property type="match status" value="1"/>
</dbReference>
<dbReference type="EMBL" id="CP159253">
    <property type="protein sequence ID" value="XCG49694.1"/>
    <property type="molecule type" value="Genomic_DNA"/>
</dbReference>
<dbReference type="NCBIfam" id="NF033540">
    <property type="entry name" value="transpos_IS701"/>
    <property type="match status" value="1"/>
</dbReference>
<dbReference type="AlphaFoldDB" id="A0AAU8CLA2"/>
<feature type="domain" description="Transposase IS701-like DDE" evidence="2">
    <location>
        <begin position="21"/>
        <end position="295"/>
    </location>
</feature>
<proteinExistence type="predicted"/>
<evidence type="ECO:0000313" key="4">
    <source>
        <dbReference type="EMBL" id="XCG47595.1"/>
    </source>
</evidence>
<dbReference type="InterPro" id="IPR012337">
    <property type="entry name" value="RNaseH-like_sf"/>
</dbReference>
<dbReference type="EMBL" id="CP159253">
    <property type="protein sequence ID" value="XCG47595.1"/>
    <property type="molecule type" value="Genomic_DNA"/>
</dbReference>
<evidence type="ECO:0000259" key="2">
    <source>
        <dbReference type="Pfam" id="PF13546"/>
    </source>
</evidence>
<dbReference type="SUPFAM" id="SSF53098">
    <property type="entry name" value="Ribonuclease H-like"/>
    <property type="match status" value="1"/>
</dbReference>
<organism evidence="4">
    <name type="scientific">Mesorhizobium sp. WSM2240</name>
    <dbReference type="NCBI Taxonomy" id="3228851"/>
    <lineage>
        <taxon>Bacteria</taxon>
        <taxon>Pseudomonadati</taxon>
        <taxon>Pseudomonadota</taxon>
        <taxon>Alphaproteobacteria</taxon>
        <taxon>Hyphomicrobiales</taxon>
        <taxon>Phyllobacteriaceae</taxon>
        <taxon>Mesorhizobium</taxon>
    </lineage>
</organism>
<name>A0AAU8CLA2_9HYPH</name>
<accession>A0AAU8CLA2</accession>
<evidence type="ECO:0000313" key="5">
    <source>
        <dbReference type="EMBL" id="XCG49694.1"/>
    </source>
</evidence>
<dbReference type="RefSeq" id="WP_353641446.1">
    <property type="nucleotide sequence ID" value="NZ_CP159253.1"/>
</dbReference>
<feature type="region of interest" description="Disordered" evidence="1">
    <location>
        <begin position="409"/>
        <end position="448"/>
    </location>
</feature>